<reference evidence="3 4" key="1">
    <citation type="submission" date="2018-10" db="EMBL/GenBank/DDBJ databases">
        <title>Marmoricola sp. 4Q3S-7 whole genome shotgun sequence.</title>
        <authorList>
            <person name="Li F."/>
        </authorList>
    </citation>
    <scope>NUCLEOTIDE SEQUENCE [LARGE SCALE GENOMIC DNA]</scope>
    <source>
        <strain evidence="3 4">4Q3S-7</strain>
    </source>
</reference>
<dbReference type="PROSITE" id="PS00086">
    <property type="entry name" value="CYTOCHROME_P450"/>
    <property type="match status" value="1"/>
</dbReference>
<dbReference type="Gene3D" id="1.10.630.10">
    <property type="entry name" value="Cytochrome P450"/>
    <property type="match status" value="1"/>
</dbReference>
<protein>
    <submittedName>
        <fullName evidence="3">Cytochrome P450</fullName>
    </submittedName>
</protein>
<evidence type="ECO:0000256" key="2">
    <source>
        <dbReference type="RuleBase" id="RU000461"/>
    </source>
</evidence>
<dbReference type="PRINTS" id="PR00359">
    <property type="entry name" value="BP450"/>
</dbReference>
<gene>
    <name evidence="3" type="ORF">D9V37_14820</name>
</gene>
<keyword evidence="2" id="KW-0560">Oxidoreductase</keyword>
<dbReference type="GO" id="GO:0016705">
    <property type="term" value="F:oxidoreductase activity, acting on paired donors, with incorporation or reduction of molecular oxygen"/>
    <property type="evidence" value="ECO:0007669"/>
    <property type="project" value="InterPro"/>
</dbReference>
<keyword evidence="2" id="KW-0479">Metal-binding</keyword>
<dbReference type="InterPro" id="IPR002397">
    <property type="entry name" value="Cyt_P450_B"/>
</dbReference>
<keyword evidence="2" id="KW-0408">Iron</keyword>
<keyword evidence="4" id="KW-1185">Reference proteome</keyword>
<dbReference type="OrthoDB" id="502624at2"/>
<dbReference type="EMBL" id="RDBE01000010">
    <property type="protein sequence ID" value="RLV47469.1"/>
    <property type="molecule type" value="Genomic_DNA"/>
</dbReference>
<keyword evidence="2" id="KW-0349">Heme</keyword>
<dbReference type="GO" id="GO:0005506">
    <property type="term" value="F:iron ion binding"/>
    <property type="evidence" value="ECO:0007669"/>
    <property type="project" value="InterPro"/>
</dbReference>
<dbReference type="InterPro" id="IPR036396">
    <property type="entry name" value="Cyt_P450_sf"/>
</dbReference>
<dbReference type="Proteomes" id="UP000281708">
    <property type="component" value="Unassembled WGS sequence"/>
</dbReference>
<name>A0A3L8NYN1_9ACTN</name>
<evidence type="ECO:0000313" key="4">
    <source>
        <dbReference type="Proteomes" id="UP000281708"/>
    </source>
</evidence>
<dbReference type="GO" id="GO:0004497">
    <property type="term" value="F:monooxygenase activity"/>
    <property type="evidence" value="ECO:0007669"/>
    <property type="project" value="UniProtKB-KW"/>
</dbReference>
<dbReference type="Pfam" id="PF00067">
    <property type="entry name" value="p450"/>
    <property type="match status" value="1"/>
</dbReference>
<dbReference type="AlphaFoldDB" id="A0A3L8NYN1"/>
<sequence>MSASEVQIEFDHHSPEFAADSERRFPRLRTVPAALSWSESYGGFWVATSYDLARAVIADQEHFTVERSADGTKGGKLIPTSAKAPAIVPGILDGEAHDRLRRPLRSLFAKAHVDRVVQPTVTALVESFLDEVVDCEEFDFTQRFSFRLTVNTIFEFVGLVEVPDRERFILMLEDAFAIDPEAGGDRDRIAQAAAAEFAAASEMVRAAVRSRVAAPREDLLSKMVDPSTQLSEDDVVALTLSIILGGVRTTAAALENVVEHLARHPELRTELIEDPELIPSAVEDMLRLFAITPLVARTVTQDLELGGQHLKRGDRIAALIATANLDEEQFPVPLEVEPERQDGMHLTFGMGTHYCMGLWLARLELRTAVVGILQRMPDYEIGAGARRFGKLGVNNGFATLPIRPNLA</sequence>
<comment type="caution">
    <text evidence="3">The sequence shown here is derived from an EMBL/GenBank/DDBJ whole genome shotgun (WGS) entry which is preliminary data.</text>
</comment>
<accession>A0A3L8NYN1</accession>
<evidence type="ECO:0000313" key="3">
    <source>
        <dbReference type="EMBL" id="RLV47469.1"/>
    </source>
</evidence>
<dbReference type="PRINTS" id="PR00385">
    <property type="entry name" value="P450"/>
</dbReference>
<evidence type="ECO:0000256" key="1">
    <source>
        <dbReference type="ARBA" id="ARBA00010617"/>
    </source>
</evidence>
<dbReference type="PANTHER" id="PTHR46696:SF6">
    <property type="entry name" value="P450, PUTATIVE (EUROFUNG)-RELATED"/>
    <property type="match status" value="1"/>
</dbReference>
<dbReference type="GO" id="GO:0020037">
    <property type="term" value="F:heme binding"/>
    <property type="evidence" value="ECO:0007669"/>
    <property type="project" value="InterPro"/>
</dbReference>
<proteinExistence type="inferred from homology"/>
<dbReference type="RefSeq" id="WP_121806972.1">
    <property type="nucleotide sequence ID" value="NZ_RDBE01000010.1"/>
</dbReference>
<dbReference type="PANTHER" id="PTHR46696">
    <property type="entry name" value="P450, PUTATIVE (EUROFUNG)-RELATED"/>
    <property type="match status" value="1"/>
</dbReference>
<dbReference type="InterPro" id="IPR017972">
    <property type="entry name" value="Cyt_P450_CS"/>
</dbReference>
<dbReference type="InterPro" id="IPR001128">
    <property type="entry name" value="Cyt_P450"/>
</dbReference>
<organism evidence="3 4">
    <name type="scientific">Nocardioides mangrovicus</name>
    <dbReference type="NCBI Taxonomy" id="2478913"/>
    <lineage>
        <taxon>Bacteria</taxon>
        <taxon>Bacillati</taxon>
        <taxon>Actinomycetota</taxon>
        <taxon>Actinomycetes</taxon>
        <taxon>Propionibacteriales</taxon>
        <taxon>Nocardioidaceae</taxon>
        <taxon>Nocardioides</taxon>
    </lineage>
</organism>
<keyword evidence="2" id="KW-0503">Monooxygenase</keyword>
<dbReference type="SUPFAM" id="SSF48264">
    <property type="entry name" value="Cytochrome P450"/>
    <property type="match status" value="1"/>
</dbReference>
<comment type="similarity">
    <text evidence="1 2">Belongs to the cytochrome P450 family.</text>
</comment>